<dbReference type="Proteomes" id="UP001163828">
    <property type="component" value="Unassembled WGS sequence"/>
</dbReference>
<evidence type="ECO:0000313" key="4">
    <source>
        <dbReference type="Proteomes" id="UP001163828"/>
    </source>
</evidence>
<sequence>MIAHILGGEKPCHFASPAAKAKANELRRKFQNHKREREAEVEVIEDTSSPQPSKKRKAVDQVETVQTKLKVFKGISIPFNDEEKKAIHKQFLRATISANLPFLWVEDPEVIKLFLMFRSAAGNVIPSREVVGGRLLSEEYERVEQELAAELKGKKVTLTCDGVKDISKNNLMGVSISSGFKPRLIDLYDATADKKDGDSMEAALGAMVDKSEKKYGCIVTGLGTDNDGGTKAGRVKLGTRRPWILTFPCGAHQGHLCLADYFKVNPDAEKISEQATELIGWINNHGRTTHLVAFLCLIELKQRLRTAAVTKRDDIIRAHVGAEKNTLAALTLRTAAEEQIEVIEGGDFWRQLAGVVEDFEPIAYVTNICQSDRARPDIVLLAFVGMYLYFKNLPSTRANVSKGMMEWLERRWAGFNQPLMIAALILNPYERLDSFGPDASANIIKVNVMITELFGKITSRPIPEELDPEQIEEWEHGLLRRSQEFSAAFLHYCSSTGPFKDWDQLKADFEKIHNDDPIIFWESMKADREVCELADFALTVLQTVLNTSGNERQFSKVKIRKDRLRNRLQLAKLEQSIKIIENLREHHQNDGLKVTRSTRRNHSEDRVGVLLQVPRYGEVLQENDENSPWSTLITNRRKWRAEMAQWKEDAQRHDENFGNDLEAGPLPPLPETGQRSRSWLPRSLALLFGRSAIETQILEGGQPRRARRGAYSEEQLLMELLAQEKEDEILDDGALEGSGDEYEGR</sequence>
<name>A0ABQ8QAD2_9AGAR</name>
<protein>
    <submittedName>
        <fullName evidence="3">Ribonuclease H-like domain-containing protein</fullName>
    </submittedName>
</protein>
<proteinExistence type="predicted"/>
<organism evidence="3 4">
    <name type="scientific">Lentinula boryana</name>
    <dbReference type="NCBI Taxonomy" id="40481"/>
    <lineage>
        <taxon>Eukaryota</taxon>
        <taxon>Fungi</taxon>
        <taxon>Dikarya</taxon>
        <taxon>Basidiomycota</taxon>
        <taxon>Agaricomycotina</taxon>
        <taxon>Agaricomycetes</taxon>
        <taxon>Agaricomycetidae</taxon>
        <taxon>Agaricales</taxon>
        <taxon>Marasmiineae</taxon>
        <taxon>Omphalotaceae</taxon>
        <taxon>Lentinula</taxon>
    </lineage>
</organism>
<feature type="coiled-coil region" evidence="1">
    <location>
        <begin position="554"/>
        <end position="590"/>
    </location>
</feature>
<comment type="caution">
    <text evidence="3">The sequence shown here is derived from an EMBL/GenBank/DDBJ whole genome shotgun (WGS) entry which is preliminary data.</text>
</comment>
<accession>A0ABQ8QAD2</accession>
<feature type="region of interest" description="Disordered" evidence="2">
    <location>
        <begin position="32"/>
        <end position="57"/>
    </location>
</feature>
<dbReference type="InterPro" id="IPR012337">
    <property type="entry name" value="RNaseH-like_sf"/>
</dbReference>
<evidence type="ECO:0000256" key="2">
    <source>
        <dbReference type="SAM" id="MobiDB-lite"/>
    </source>
</evidence>
<evidence type="ECO:0000256" key="1">
    <source>
        <dbReference type="SAM" id="Coils"/>
    </source>
</evidence>
<reference evidence="3" key="1">
    <citation type="submission" date="2022-08" db="EMBL/GenBank/DDBJ databases">
        <authorList>
            <consortium name="DOE Joint Genome Institute"/>
            <person name="Min B."/>
            <person name="Riley R."/>
            <person name="Sierra-Patev S."/>
            <person name="Naranjo-Ortiz M."/>
            <person name="Looney B."/>
            <person name="Konkel Z."/>
            <person name="Slot J.C."/>
            <person name="Sakamoto Y."/>
            <person name="Steenwyk J.L."/>
            <person name="Rokas A."/>
            <person name="Carro J."/>
            <person name="Camarero S."/>
            <person name="Ferreira P."/>
            <person name="Molpeceres G."/>
            <person name="Ruiz-Duenas F.J."/>
            <person name="Serrano A."/>
            <person name="Henrissat B."/>
            <person name="Drula E."/>
            <person name="Hughes K.W."/>
            <person name="Mata J.L."/>
            <person name="Ishikawa N.K."/>
            <person name="Vargas-Isla R."/>
            <person name="Ushijima S."/>
            <person name="Smith C.A."/>
            <person name="Ahrendt S."/>
            <person name="Andreopoulos W."/>
            <person name="He G."/>
            <person name="Labutti K."/>
            <person name="Lipzen A."/>
            <person name="Ng V."/>
            <person name="Sandor L."/>
            <person name="Barry K."/>
            <person name="Martinez A.T."/>
            <person name="Xiao Y."/>
            <person name="Gibbons J.G."/>
            <person name="Terashima K."/>
            <person name="Hibbett D.S."/>
            <person name="Grigoriev I.V."/>
        </authorList>
    </citation>
    <scope>NUCLEOTIDE SEQUENCE</scope>
    <source>
        <strain evidence="3">TFB10827</strain>
    </source>
</reference>
<feature type="region of interest" description="Disordered" evidence="2">
    <location>
        <begin position="650"/>
        <end position="676"/>
    </location>
</feature>
<dbReference type="SUPFAM" id="SSF53098">
    <property type="entry name" value="Ribonuclease H-like"/>
    <property type="match status" value="1"/>
</dbReference>
<dbReference type="EMBL" id="MU790653">
    <property type="protein sequence ID" value="KAJ3995444.1"/>
    <property type="molecule type" value="Genomic_DNA"/>
</dbReference>
<evidence type="ECO:0000313" key="3">
    <source>
        <dbReference type="EMBL" id="KAJ3995444.1"/>
    </source>
</evidence>
<keyword evidence="1" id="KW-0175">Coiled coil</keyword>
<keyword evidence="4" id="KW-1185">Reference proteome</keyword>
<gene>
    <name evidence="3" type="ORF">F5050DRAFT_1808661</name>
</gene>